<accession>A0ABW3RVZ1</accession>
<dbReference type="InterPro" id="IPR021338">
    <property type="entry name" value="DUF2953"/>
</dbReference>
<protein>
    <submittedName>
        <fullName evidence="1">DUF2953 domain-containing protein</fullName>
    </submittedName>
</protein>
<proteinExistence type="predicted"/>
<keyword evidence="2" id="KW-1185">Reference proteome</keyword>
<gene>
    <name evidence="1" type="ORF">ACFQ3W_08350</name>
</gene>
<evidence type="ECO:0000313" key="2">
    <source>
        <dbReference type="Proteomes" id="UP001597262"/>
    </source>
</evidence>
<reference evidence="2" key="1">
    <citation type="journal article" date="2019" name="Int. J. Syst. Evol. Microbiol.">
        <title>The Global Catalogue of Microorganisms (GCM) 10K type strain sequencing project: providing services to taxonomists for standard genome sequencing and annotation.</title>
        <authorList>
            <consortium name="The Broad Institute Genomics Platform"/>
            <consortium name="The Broad Institute Genome Sequencing Center for Infectious Disease"/>
            <person name="Wu L."/>
            <person name="Ma J."/>
        </authorList>
    </citation>
    <scope>NUCLEOTIDE SEQUENCE [LARGE SCALE GENOMIC DNA]</scope>
    <source>
        <strain evidence="2">CCUG 59189</strain>
    </source>
</reference>
<dbReference type="EMBL" id="JBHTLM010000004">
    <property type="protein sequence ID" value="MFD1176309.1"/>
    <property type="molecule type" value="Genomic_DNA"/>
</dbReference>
<evidence type="ECO:0000313" key="1">
    <source>
        <dbReference type="EMBL" id="MFD1176309.1"/>
    </source>
</evidence>
<dbReference type="Pfam" id="PF11167">
    <property type="entry name" value="DUF2953"/>
    <property type="match status" value="1"/>
</dbReference>
<comment type="caution">
    <text evidence="1">The sequence shown here is derived from an EMBL/GenBank/DDBJ whole genome shotgun (WGS) entry which is preliminary data.</text>
</comment>
<sequence length="227" mass="26112">MWIWLGGILILLLLIVALILLSKITLQLTILKNNRDDTILIDVKMLYGFVSIHYQVPSILMRNWKEGLLFEQDRSDNVLKGHTSSQQQSIDKDKVNTWIDEFRIMLAATKGFKRWLHRTLRRLTFRELEWSTNVGLDDAAHTATLTGALWGVKATLVGWLTGYIRLTKRPKLFVVPEFGGKPLFSTEIRCIAEIRCGYAIYAGLVLIVRVLKVKGGVKKWWTILFKD</sequence>
<dbReference type="Proteomes" id="UP001597262">
    <property type="component" value="Unassembled WGS sequence"/>
</dbReference>
<organism evidence="1 2">
    <name type="scientific">Paenibacillus puldeungensis</name>
    <dbReference type="NCBI Taxonomy" id="696536"/>
    <lineage>
        <taxon>Bacteria</taxon>
        <taxon>Bacillati</taxon>
        <taxon>Bacillota</taxon>
        <taxon>Bacilli</taxon>
        <taxon>Bacillales</taxon>
        <taxon>Paenibacillaceae</taxon>
        <taxon>Paenibacillus</taxon>
    </lineage>
</organism>
<name>A0ABW3RVZ1_9BACL</name>
<dbReference type="RefSeq" id="WP_379318521.1">
    <property type="nucleotide sequence ID" value="NZ_JBHTLM010000004.1"/>
</dbReference>